<dbReference type="EMBL" id="MU004293">
    <property type="protein sequence ID" value="KAF2661608.1"/>
    <property type="molecule type" value="Genomic_DNA"/>
</dbReference>
<keyword evidence="3" id="KW-1185">Reference proteome</keyword>
<evidence type="ECO:0000313" key="3">
    <source>
        <dbReference type="Proteomes" id="UP000799324"/>
    </source>
</evidence>
<dbReference type="OrthoDB" id="4664297at2759"/>
<feature type="coiled-coil region" evidence="1">
    <location>
        <begin position="298"/>
        <end position="325"/>
    </location>
</feature>
<evidence type="ECO:0000256" key="1">
    <source>
        <dbReference type="SAM" id="Coils"/>
    </source>
</evidence>
<name>A0A6A6TRS3_9PLEO</name>
<protein>
    <recommendedName>
        <fullName evidence="4">Clavaminate synthase-like protein</fullName>
    </recommendedName>
</protein>
<keyword evidence="1" id="KW-0175">Coiled coil</keyword>
<dbReference type="SUPFAM" id="SSF51197">
    <property type="entry name" value="Clavaminate synthase-like"/>
    <property type="match status" value="1"/>
</dbReference>
<gene>
    <name evidence="2" type="ORF">K491DRAFT_587112</name>
</gene>
<dbReference type="Proteomes" id="UP000799324">
    <property type="component" value="Unassembled WGS sequence"/>
</dbReference>
<sequence>MAEEEYQLSDAQIEHFLEHGWIKLSGCFSREKAAELQDTLWVRLGMDPHDMSTWHTERTNMPFHNTFPISSLAPKAWGGICSLLGGSARINPSASTWKDSFIVNLGSPATHNQPVAPQHLTNWHCDGDFFVHYLDSPEQALLVIPLWTDVVPGGGGTMICPAGMGGIARHLYEHPEGVSPWMTPRGENPDFAADPRGLRFFTDIAEAMPDEAFVEVTGEVGDVYLLHPLMLHSASRNALRRIRVITNPPVGIREPFCFDREDGAYSVVERKTLKVLGRERLEGWRAQGERQGIVSAGMKMKIELKRREEERLARLREKQGSVEVKEVQPVA</sequence>
<dbReference type="AlphaFoldDB" id="A0A6A6TRS3"/>
<evidence type="ECO:0000313" key="2">
    <source>
        <dbReference type="EMBL" id="KAF2661608.1"/>
    </source>
</evidence>
<proteinExistence type="predicted"/>
<reference evidence="2" key="1">
    <citation type="journal article" date="2020" name="Stud. Mycol.">
        <title>101 Dothideomycetes genomes: a test case for predicting lifestyles and emergence of pathogens.</title>
        <authorList>
            <person name="Haridas S."/>
            <person name="Albert R."/>
            <person name="Binder M."/>
            <person name="Bloem J."/>
            <person name="Labutti K."/>
            <person name="Salamov A."/>
            <person name="Andreopoulos B."/>
            <person name="Baker S."/>
            <person name="Barry K."/>
            <person name="Bills G."/>
            <person name="Bluhm B."/>
            <person name="Cannon C."/>
            <person name="Castanera R."/>
            <person name="Culley D."/>
            <person name="Daum C."/>
            <person name="Ezra D."/>
            <person name="Gonzalez J."/>
            <person name="Henrissat B."/>
            <person name="Kuo A."/>
            <person name="Liang C."/>
            <person name="Lipzen A."/>
            <person name="Lutzoni F."/>
            <person name="Magnuson J."/>
            <person name="Mondo S."/>
            <person name="Nolan M."/>
            <person name="Ohm R."/>
            <person name="Pangilinan J."/>
            <person name="Park H.-J."/>
            <person name="Ramirez L."/>
            <person name="Alfaro M."/>
            <person name="Sun H."/>
            <person name="Tritt A."/>
            <person name="Yoshinaga Y."/>
            <person name="Zwiers L.-H."/>
            <person name="Turgeon B."/>
            <person name="Goodwin S."/>
            <person name="Spatafora J."/>
            <person name="Crous P."/>
            <person name="Grigoriev I."/>
        </authorList>
    </citation>
    <scope>NUCLEOTIDE SEQUENCE</scope>
    <source>
        <strain evidence="2">CBS 122681</strain>
    </source>
</reference>
<organism evidence="2 3">
    <name type="scientific">Lophiostoma macrostomum CBS 122681</name>
    <dbReference type="NCBI Taxonomy" id="1314788"/>
    <lineage>
        <taxon>Eukaryota</taxon>
        <taxon>Fungi</taxon>
        <taxon>Dikarya</taxon>
        <taxon>Ascomycota</taxon>
        <taxon>Pezizomycotina</taxon>
        <taxon>Dothideomycetes</taxon>
        <taxon>Pleosporomycetidae</taxon>
        <taxon>Pleosporales</taxon>
        <taxon>Lophiostomataceae</taxon>
        <taxon>Lophiostoma</taxon>
    </lineage>
</organism>
<evidence type="ECO:0008006" key="4">
    <source>
        <dbReference type="Google" id="ProtNLM"/>
    </source>
</evidence>
<accession>A0A6A6TRS3</accession>
<dbReference type="Gene3D" id="2.60.120.620">
    <property type="entry name" value="q2cbj1_9rhob like domain"/>
    <property type="match status" value="1"/>
</dbReference>